<dbReference type="InterPro" id="IPR036097">
    <property type="entry name" value="HisK_dim/P_sf"/>
</dbReference>
<evidence type="ECO:0000256" key="5">
    <source>
        <dbReference type="ARBA" id="ARBA00022824"/>
    </source>
</evidence>
<evidence type="ECO:0000256" key="6">
    <source>
        <dbReference type="ARBA" id="ARBA00023170"/>
    </source>
</evidence>
<dbReference type="PROSITE" id="PS50109">
    <property type="entry name" value="HIS_KIN"/>
    <property type="match status" value="1"/>
</dbReference>
<dbReference type="InterPro" id="IPR001789">
    <property type="entry name" value="Sig_transdc_resp-reg_receiver"/>
</dbReference>
<evidence type="ECO:0000256" key="9">
    <source>
        <dbReference type="SAM" id="Phobius"/>
    </source>
</evidence>
<feature type="domain" description="Response regulatory" evidence="11">
    <location>
        <begin position="885"/>
        <end position="1017"/>
    </location>
</feature>
<dbReference type="GO" id="GO:0005789">
    <property type="term" value="C:endoplasmic reticulum membrane"/>
    <property type="evidence" value="ECO:0007669"/>
    <property type="project" value="UniProtKB-SubCell"/>
</dbReference>
<keyword evidence="4 7" id="KW-0597">Phosphoprotein</keyword>
<evidence type="ECO:0000256" key="1">
    <source>
        <dbReference type="ARBA" id="ARBA00000085"/>
    </source>
</evidence>
<dbReference type="InterPro" id="IPR036890">
    <property type="entry name" value="HATPase_C_sf"/>
</dbReference>
<keyword evidence="13" id="KW-1185">Reference proteome</keyword>
<dbReference type="SMART" id="SM00387">
    <property type="entry name" value="HATPase_c"/>
    <property type="match status" value="1"/>
</dbReference>
<reference evidence="12" key="1">
    <citation type="submission" date="2022-08" db="EMBL/GenBank/DDBJ databases">
        <authorList>
            <person name="Gutierrez-Valencia J."/>
        </authorList>
    </citation>
    <scope>NUCLEOTIDE SEQUENCE</scope>
</reference>
<feature type="region of interest" description="Disordered" evidence="8">
    <location>
        <begin position="686"/>
        <end position="722"/>
    </location>
</feature>
<dbReference type="Pfam" id="PF00512">
    <property type="entry name" value="HisKA"/>
    <property type="match status" value="1"/>
</dbReference>
<dbReference type="SUPFAM" id="SSF47384">
    <property type="entry name" value="Homodimeric domain of signal transducing histidine kinase"/>
    <property type="match status" value="1"/>
</dbReference>
<evidence type="ECO:0000256" key="3">
    <source>
        <dbReference type="ARBA" id="ARBA00012438"/>
    </source>
</evidence>
<name>A0AAV0NKR5_9ROSI</name>
<evidence type="ECO:0000313" key="13">
    <source>
        <dbReference type="Proteomes" id="UP001154282"/>
    </source>
</evidence>
<evidence type="ECO:0000256" key="7">
    <source>
        <dbReference type="PROSITE-ProRule" id="PRU00169"/>
    </source>
</evidence>
<dbReference type="InterPro" id="IPR011006">
    <property type="entry name" value="CheY-like_superfamily"/>
</dbReference>
<dbReference type="GO" id="GO:0000155">
    <property type="term" value="F:phosphorelay sensor kinase activity"/>
    <property type="evidence" value="ECO:0007669"/>
    <property type="project" value="InterPro"/>
</dbReference>
<dbReference type="PANTHER" id="PTHR43719">
    <property type="entry name" value="TWO-COMPONENT HISTIDINE KINASE"/>
    <property type="match status" value="1"/>
</dbReference>
<keyword evidence="5" id="KW-0256">Endoplasmic reticulum</keyword>
<dbReference type="Gene3D" id="3.30.565.10">
    <property type="entry name" value="Histidine kinase-like ATPase, C-terminal domain"/>
    <property type="match status" value="1"/>
</dbReference>
<evidence type="ECO:0000256" key="2">
    <source>
        <dbReference type="ARBA" id="ARBA00004477"/>
    </source>
</evidence>
<feature type="region of interest" description="Disordered" evidence="8">
    <location>
        <begin position="616"/>
        <end position="638"/>
    </location>
</feature>
<comment type="subcellular location">
    <subcellularLocation>
        <location evidence="2">Endoplasmic reticulum membrane</location>
        <topology evidence="2">Multi-pass membrane protein</topology>
    </subcellularLocation>
</comment>
<keyword evidence="9" id="KW-0812">Transmembrane</keyword>
<dbReference type="EC" id="2.7.13.3" evidence="3"/>
<dbReference type="SMART" id="SM00388">
    <property type="entry name" value="HisKA"/>
    <property type="match status" value="1"/>
</dbReference>
<dbReference type="InterPro" id="IPR004358">
    <property type="entry name" value="Sig_transdc_His_kin-like_C"/>
</dbReference>
<proteinExistence type="predicted"/>
<dbReference type="Gene3D" id="1.10.287.130">
    <property type="match status" value="1"/>
</dbReference>
<dbReference type="Pfam" id="PF00072">
    <property type="entry name" value="Response_reg"/>
    <property type="match status" value="1"/>
</dbReference>
<gene>
    <name evidence="12" type="ORF">LITE_LOCUS33797</name>
</gene>
<feature type="compositionally biased region" description="Low complexity" evidence="8">
    <location>
        <begin position="688"/>
        <end position="712"/>
    </location>
</feature>
<dbReference type="PANTHER" id="PTHR43719:SF75">
    <property type="entry name" value="HISTIDINE KINASE CKI1"/>
    <property type="match status" value="1"/>
</dbReference>
<feature type="domain" description="Histidine kinase" evidence="10">
    <location>
        <begin position="342"/>
        <end position="610"/>
    </location>
</feature>
<dbReference type="Proteomes" id="UP001154282">
    <property type="component" value="Unassembled WGS sequence"/>
</dbReference>
<dbReference type="InterPro" id="IPR003661">
    <property type="entry name" value="HisK_dim/P_dom"/>
</dbReference>
<evidence type="ECO:0000256" key="4">
    <source>
        <dbReference type="ARBA" id="ARBA00022553"/>
    </source>
</evidence>
<dbReference type="Pfam" id="PF02518">
    <property type="entry name" value="HATPase_c"/>
    <property type="match status" value="1"/>
</dbReference>
<feature type="modified residue" description="4-aspartylphosphate" evidence="7">
    <location>
        <position position="948"/>
    </location>
</feature>
<dbReference type="Gene3D" id="3.40.50.2300">
    <property type="match status" value="1"/>
</dbReference>
<dbReference type="AlphaFoldDB" id="A0AAV0NKR5"/>
<dbReference type="PROSITE" id="PS50110">
    <property type="entry name" value="RESPONSE_REGULATORY"/>
    <property type="match status" value="1"/>
</dbReference>
<comment type="catalytic activity">
    <reaction evidence="1">
        <text>ATP + protein L-histidine = ADP + protein N-phospho-L-histidine.</text>
        <dbReference type="EC" id="2.7.13.3"/>
    </reaction>
</comment>
<evidence type="ECO:0000259" key="10">
    <source>
        <dbReference type="PROSITE" id="PS50109"/>
    </source>
</evidence>
<dbReference type="InterPro" id="IPR003594">
    <property type="entry name" value="HATPase_dom"/>
</dbReference>
<sequence>MSQIEQTAKLLQQFNLPALHLAKMMRSSLNATTNFSQPDVQAKEKVAPLLFQAFSALPYISQIAYVGLDGPFFSYYYEGNQSSAMYYGGNTVYKQRVDSNTGKLYGNAKKSSFPIVAIMRWAREALNSSNQQHALVDKGWNSGAEDDDLMFITMVGVHRKATVLLGISAETLMHFFASIDLHGGKLQLATRDSNQVLLEGIPESHIAASNGNSISIAVAGNNVTCVLGAGTLTVPSVLNIGKQEYQVYCSSIEVVGVESVYALAFPNDEPQGSAAVRRGRSFAFGLLIIMIAAVFISIFAFLLLIARAEIRETQLCRGLIKQMEATQQAERKSLKKSLAFATASHEIRNLLTPIVGFIQDCNEDLPPNLATETNLKAIHDSTKDLVGFLNAILDTSKLEEGKMQLEEEEFEVAEVLEDVVNLFHPIAMEKGVDLVLDLSDVSILKFGHVRGDRGKLKQVLWNLVSNAVKYTDEGQIVVHAKAQQPSLESRIIASHPDGCSKWVSKLLKWNLGEEGTNMEDDVSTVKQMIPNGMEFVFEVDDSGKGIPKDKQKSIFENYVQVKETSKGQVGTGLGLGIVQSLVRLMGGEIGIVDKKDEKGTCFRFNTILTVTENTNYHNNNTRDIETSGDGSTEDGNLRNHDESHVVLMIQNEARRAAAQKLMVKLGIKVSVVEQWENLQPLLRKIKSKQSYSPHSSSGKSELGSRSVNSSSGRSKEFPLSAMKDLDERLTSSNKGKTVSRIGSGEFVMLVIDVSAGPFHELQQVVTEFRRGIHSSSFKVVWIDKPNSRRVDKDLTDPSDEILLKPFHGSCLNEVIKYLPKFEGTTMLSKNPAKARQQHQPRDSFEDWRSSAAAARHQMIITPRVGAGRSEIEEEHDDVLPLDGLTFLVVDDQATIRIISASSLSKRGAKCEQCENGLQAVERFKAGMEQQARSGATAHVPPYDCIIMDCEMEKMDGREATIAIREEERQYGIHTPIIGVTGHTSKQELHRLIEAGMDSHLTKPFNCDDILVAMRRIRGSPW</sequence>
<protein>
    <recommendedName>
        <fullName evidence="3">histidine kinase</fullName>
        <ecNumber evidence="3">2.7.13.3</ecNumber>
    </recommendedName>
</protein>
<evidence type="ECO:0000256" key="8">
    <source>
        <dbReference type="SAM" id="MobiDB-lite"/>
    </source>
</evidence>
<evidence type="ECO:0000259" key="11">
    <source>
        <dbReference type="PROSITE" id="PS50110"/>
    </source>
</evidence>
<dbReference type="EMBL" id="CAMGYJ010000008">
    <property type="protein sequence ID" value="CAI0459012.1"/>
    <property type="molecule type" value="Genomic_DNA"/>
</dbReference>
<dbReference type="CDD" id="cd00082">
    <property type="entry name" value="HisKA"/>
    <property type="match status" value="1"/>
</dbReference>
<dbReference type="InterPro" id="IPR050956">
    <property type="entry name" value="2C_system_His_kinase"/>
</dbReference>
<dbReference type="InterPro" id="IPR005467">
    <property type="entry name" value="His_kinase_dom"/>
</dbReference>
<dbReference type="SUPFAM" id="SSF52172">
    <property type="entry name" value="CheY-like"/>
    <property type="match status" value="1"/>
</dbReference>
<comment type="caution">
    <text evidence="12">The sequence shown here is derived from an EMBL/GenBank/DDBJ whole genome shotgun (WGS) entry which is preliminary data.</text>
</comment>
<dbReference type="SUPFAM" id="SSF55874">
    <property type="entry name" value="ATPase domain of HSP90 chaperone/DNA topoisomerase II/histidine kinase"/>
    <property type="match status" value="1"/>
</dbReference>
<keyword evidence="6" id="KW-0675">Receptor</keyword>
<feature type="transmembrane region" description="Helical" evidence="9">
    <location>
        <begin position="282"/>
        <end position="306"/>
    </location>
</feature>
<evidence type="ECO:0000313" key="12">
    <source>
        <dbReference type="EMBL" id="CAI0459012.1"/>
    </source>
</evidence>
<organism evidence="12 13">
    <name type="scientific">Linum tenue</name>
    <dbReference type="NCBI Taxonomy" id="586396"/>
    <lineage>
        <taxon>Eukaryota</taxon>
        <taxon>Viridiplantae</taxon>
        <taxon>Streptophyta</taxon>
        <taxon>Embryophyta</taxon>
        <taxon>Tracheophyta</taxon>
        <taxon>Spermatophyta</taxon>
        <taxon>Magnoliopsida</taxon>
        <taxon>eudicotyledons</taxon>
        <taxon>Gunneridae</taxon>
        <taxon>Pentapetalae</taxon>
        <taxon>rosids</taxon>
        <taxon>fabids</taxon>
        <taxon>Malpighiales</taxon>
        <taxon>Linaceae</taxon>
        <taxon>Linum</taxon>
    </lineage>
</organism>
<dbReference type="CDD" id="cd17546">
    <property type="entry name" value="REC_hyHK_CKI1_RcsC-like"/>
    <property type="match status" value="1"/>
</dbReference>
<keyword evidence="9" id="KW-0472">Membrane</keyword>
<dbReference type="PRINTS" id="PR00344">
    <property type="entry name" value="BCTRLSENSOR"/>
</dbReference>
<dbReference type="SMART" id="SM00448">
    <property type="entry name" value="REC"/>
    <property type="match status" value="1"/>
</dbReference>
<accession>A0AAV0NKR5</accession>
<keyword evidence="9" id="KW-1133">Transmembrane helix</keyword>